<sequence length="273" mass="30246">MANLSSAIDSVFWDQNLSSPQTLEGTARSVPGFPLGIIPAFAPSSDKRLGSFSLNSLCLVLPLPTGLVGQFKPKKLFADIKANINKAEEWDLQLFKDTTKHIVDKSLYSIGLWTQIALVSSSSLLLSAERHGDKDGLRKKLIFVHPLEKHDLTVEAAWPDLFLDHKGRFWDVPESLNFDVSSLAPESGLHYRFGVHKNKGNPHPVNAADESYGVDAPASLMPGLCAKAVVSYKAKRNLWRPKEEEDNKTEEDDDTPVFLSYDIRLKEPHAAVT</sequence>
<gene>
    <name evidence="1" type="ORF">Bca52824_003304</name>
</gene>
<organism evidence="1 2">
    <name type="scientific">Brassica carinata</name>
    <name type="common">Ethiopian mustard</name>
    <name type="synonym">Abyssinian cabbage</name>
    <dbReference type="NCBI Taxonomy" id="52824"/>
    <lineage>
        <taxon>Eukaryota</taxon>
        <taxon>Viridiplantae</taxon>
        <taxon>Streptophyta</taxon>
        <taxon>Embryophyta</taxon>
        <taxon>Tracheophyta</taxon>
        <taxon>Spermatophyta</taxon>
        <taxon>Magnoliopsida</taxon>
        <taxon>eudicotyledons</taxon>
        <taxon>Gunneridae</taxon>
        <taxon>Pentapetalae</taxon>
        <taxon>rosids</taxon>
        <taxon>malvids</taxon>
        <taxon>Brassicales</taxon>
        <taxon>Brassicaceae</taxon>
        <taxon>Brassiceae</taxon>
        <taxon>Brassica</taxon>
    </lineage>
</organism>
<dbReference type="GO" id="GO:0009941">
    <property type="term" value="C:chloroplast envelope"/>
    <property type="evidence" value="ECO:0007669"/>
    <property type="project" value="TreeGrafter"/>
</dbReference>
<dbReference type="GO" id="GO:0034196">
    <property type="term" value="P:acylglycerol transport"/>
    <property type="evidence" value="ECO:0007669"/>
    <property type="project" value="InterPro"/>
</dbReference>
<evidence type="ECO:0000313" key="2">
    <source>
        <dbReference type="Proteomes" id="UP000886595"/>
    </source>
</evidence>
<evidence type="ECO:0000313" key="1">
    <source>
        <dbReference type="EMBL" id="KAG2332124.1"/>
    </source>
</evidence>
<name>A0A8X8BBB7_BRACI</name>
<keyword evidence="2" id="KW-1185">Reference proteome</keyword>
<protein>
    <submittedName>
        <fullName evidence="1">Uncharacterized protein</fullName>
    </submittedName>
</protein>
<proteinExistence type="predicted"/>
<accession>A0A8X8BBB7</accession>
<dbReference type="AlphaFoldDB" id="A0A8X8BBB7"/>
<dbReference type="OrthoDB" id="512148at2759"/>
<dbReference type="PANTHER" id="PTHR34954:SF3">
    <property type="entry name" value="EXPRESSED PROTEIN"/>
    <property type="match status" value="1"/>
</dbReference>
<reference evidence="1 2" key="1">
    <citation type="submission" date="2020-02" db="EMBL/GenBank/DDBJ databases">
        <authorList>
            <person name="Ma Q."/>
            <person name="Huang Y."/>
            <person name="Song X."/>
            <person name="Pei D."/>
        </authorList>
    </citation>
    <scope>NUCLEOTIDE SEQUENCE [LARGE SCALE GENOMIC DNA]</scope>
    <source>
        <strain evidence="1">Sxm20200214</strain>
        <tissue evidence="1">Leaf</tissue>
    </source>
</reference>
<dbReference type="InterPro" id="IPR044160">
    <property type="entry name" value="TGD4-like"/>
</dbReference>
<dbReference type="GO" id="GO:1990052">
    <property type="term" value="P:ER to chloroplast lipid transport"/>
    <property type="evidence" value="ECO:0007669"/>
    <property type="project" value="InterPro"/>
</dbReference>
<comment type="caution">
    <text evidence="1">The sequence shown here is derived from an EMBL/GenBank/DDBJ whole genome shotgun (WGS) entry which is preliminary data.</text>
</comment>
<dbReference type="GO" id="GO:0070300">
    <property type="term" value="F:phosphatidic acid binding"/>
    <property type="evidence" value="ECO:0007669"/>
    <property type="project" value="InterPro"/>
</dbReference>
<dbReference type="PANTHER" id="PTHR34954">
    <property type="entry name" value="EXPRESSED PROTEIN"/>
    <property type="match status" value="1"/>
</dbReference>
<dbReference type="Proteomes" id="UP000886595">
    <property type="component" value="Unassembled WGS sequence"/>
</dbReference>
<dbReference type="EMBL" id="JAAMPC010000001">
    <property type="protein sequence ID" value="KAG2332124.1"/>
    <property type="molecule type" value="Genomic_DNA"/>
</dbReference>